<dbReference type="Proteomes" id="UP001382181">
    <property type="component" value="Unassembled WGS sequence"/>
</dbReference>
<dbReference type="Gene3D" id="3.20.20.70">
    <property type="entry name" value="Aldolase class I"/>
    <property type="match status" value="1"/>
</dbReference>
<name>A0ABU7ZVM7_9ACTN</name>
<proteinExistence type="predicted"/>
<dbReference type="EMBL" id="JARUMK010000001">
    <property type="protein sequence ID" value="MEH0558071.1"/>
    <property type="molecule type" value="Genomic_DNA"/>
</dbReference>
<comment type="caution">
    <text evidence="1">The sequence shown here is derived from an EMBL/GenBank/DDBJ whole genome shotgun (WGS) entry which is preliminary data.</text>
</comment>
<protein>
    <submittedName>
        <fullName evidence="1">Uncharacterized protein</fullName>
    </submittedName>
</protein>
<sequence length="60" mass="6843">MVEHYRERASIGLIITEGIHLNHEAQAFVGRPAIVTDKQVAGRCAWHPPSTERRRNDCTF</sequence>
<accession>A0ABU7ZVM7</accession>
<organism evidence="1 2">
    <name type="scientific">Streptomyces silvae</name>
    <dbReference type="NCBI Taxonomy" id="2803812"/>
    <lineage>
        <taxon>Bacteria</taxon>
        <taxon>Bacillati</taxon>
        <taxon>Actinomycetota</taxon>
        <taxon>Actinomycetes</taxon>
        <taxon>Kitasatosporales</taxon>
        <taxon>Streptomycetaceae</taxon>
        <taxon>Streptomyces</taxon>
    </lineage>
</organism>
<gene>
    <name evidence="1" type="ORF">QBA37_02135</name>
</gene>
<dbReference type="RefSeq" id="WP_241195428.1">
    <property type="nucleotide sequence ID" value="NZ_JARUMK010000001.1"/>
</dbReference>
<evidence type="ECO:0000313" key="1">
    <source>
        <dbReference type="EMBL" id="MEH0558071.1"/>
    </source>
</evidence>
<dbReference type="InterPro" id="IPR013785">
    <property type="entry name" value="Aldolase_TIM"/>
</dbReference>
<evidence type="ECO:0000313" key="2">
    <source>
        <dbReference type="Proteomes" id="UP001382181"/>
    </source>
</evidence>
<keyword evidence="2" id="KW-1185">Reference proteome</keyword>
<dbReference type="SUPFAM" id="SSF51395">
    <property type="entry name" value="FMN-linked oxidoreductases"/>
    <property type="match status" value="1"/>
</dbReference>
<reference evidence="1 2" key="1">
    <citation type="submission" date="2023-04" db="EMBL/GenBank/DDBJ databases">
        <title>Genomic diversity of scab-causing Streptomyces spp. in the province of Quebec, Canada.</title>
        <authorList>
            <person name="Biessy A."/>
            <person name="Cadieux M."/>
            <person name="Ciotola M."/>
            <person name="Filion M."/>
        </authorList>
    </citation>
    <scope>NUCLEOTIDE SEQUENCE [LARGE SCALE GENOMIC DNA]</scope>
    <source>
        <strain evidence="1 2">B21-103</strain>
    </source>
</reference>